<dbReference type="InterPro" id="IPR036237">
    <property type="entry name" value="Xyl_isomerase-like_sf"/>
</dbReference>
<dbReference type="PANTHER" id="PTHR21445:SF0">
    <property type="entry name" value="APURINIC-APYRIMIDINIC ENDONUCLEASE"/>
    <property type="match status" value="1"/>
</dbReference>
<dbReference type="GO" id="GO:0006284">
    <property type="term" value="P:base-excision repair"/>
    <property type="evidence" value="ECO:0007669"/>
    <property type="project" value="TreeGrafter"/>
</dbReference>
<feature type="domain" description="Xylose isomerase-like TIM barrel" evidence="8">
    <location>
        <begin position="24"/>
        <end position="269"/>
    </location>
</feature>
<feature type="binding site" evidence="7">
    <location>
        <position position="72"/>
    </location>
    <ligand>
        <name>Zn(2+)</name>
        <dbReference type="ChEBI" id="CHEBI:29105"/>
        <label>1</label>
    </ligand>
</feature>
<keyword evidence="3 7" id="KW-0227">DNA damage</keyword>
<dbReference type="PANTHER" id="PTHR21445">
    <property type="entry name" value="ENDONUCLEASE IV ENDODEOXYRIBONUCLEASE IV"/>
    <property type="match status" value="1"/>
</dbReference>
<dbReference type="Proteomes" id="UP000051256">
    <property type="component" value="Unassembled WGS sequence"/>
</dbReference>
<dbReference type="Gene3D" id="3.20.20.150">
    <property type="entry name" value="Divalent-metal-dependent TIM barrel enzymes"/>
    <property type="match status" value="1"/>
</dbReference>
<feature type="binding site" evidence="7">
    <location>
        <position position="148"/>
    </location>
    <ligand>
        <name>Zn(2+)</name>
        <dbReference type="ChEBI" id="CHEBI:29105"/>
        <label>1</label>
    </ligand>
</feature>
<dbReference type="STRING" id="1423802.FC56_GL000497"/>
<dbReference type="InterPro" id="IPR001719">
    <property type="entry name" value="AP_endonuc_2"/>
</dbReference>
<proteinExistence type="inferred from homology"/>
<sequence length="305" mass="33504">MTTPFLIGSHVSMKGKPMFLGSAQQAAELGENVFMVYTGAPQNTVRKPIEELNAKAGQEFMQDHDQVEVVVHAPYIINLGNVNKPENFHFGIQFLKSEIQRAQEIGATQIVLHPGSHVGAGSQAAIEQIAKGLNQVLIDDQKIQISLETMAGKGTEVGKTFEELAAIINLVDRSNLLSVTFDTCHVNDAGYDVKNDFKGVLQEFDEVIGLERIKVIHLNDSKNPLGSHKDRHEIIGLGTIGFEALNQIAHSSEFAQLPKLLETPALKDPENKKVTYDPHGYEVAMLKRGQMNPDILADMMAAKPF</sequence>
<dbReference type="RefSeq" id="WP_082620582.1">
    <property type="nucleotide sequence ID" value="NZ_AYZR01000008.1"/>
</dbReference>
<dbReference type="PROSITE" id="PS00730">
    <property type="entry name" value="AP_NUCLEASE_F2_2"/>
    <property type="match status" value="1"/>
</dbReference>
<comment type="function">
    <text evidence="7">Endonuclease IV plays a role in DNA repair. It cleaves phosphodiester bonds at apurinic or apyrimidinic (AP) sites, generating a 3'-hydroxyl group and a 5'-terminal sugar phosphate.</text>
</comment>
<dbReference type="PROSITE" id="PS00731">
    <property type="entry name" value="AP_NUCLEASE_F2_3"/>
    <property type="match status" value="1"/>
</dbReference>
<feature type="binding site" evidence="7">
    <location>
        <position position="232"/>
    </location>
    <ligand>
        <name>Zn(2+)</name>
        <dbReference type="ChEBI" id="CHEBI:29105"/>
        <label>3</label>
    </ligand>
</feature>
<dbReference type="GO" id="GO:0008833">
    <property type="term" value="F:deoxyribonuclease IV (phage-T4-induced) activity"/>
    <property type="evidence" value="ECO:0007669"/>
    <property type="project" value="UniProtKB-UniRule"/>
</dbReference>
<dbReference type="SMART" id="SM00518">
    <property type="entry name" value="AP2Ec"/>
    <property type="match status" value="1"/>
</dbReference>
<dbReference type="NCBIfam" id="TIGR00587">
    <property type="entry name" value="nfo"/>
    <property type="match status" value="1"/>
</dbReference>
<feature type="binding site" evidence="7">
    <location>
        <position position="148"/>
    </location>
    <ligand>
        <name>Zn(2+)</name>
        <dbReference type="ChEBI" id="CHEBI:29105"/>
        <label>2</label>
    </ligand>
</feature>
<evidence type="ECO:0000256" key="1">
    <source>
        <dbReference type="ARBA" id="ARBA00005340"/>
    </source>
</evidence>
<keyword evidence="7" id="KW-0540">Nuclease</keyword>
<dbReference type="EC" id="3.1.21.2" evidence="7"/>
<gene>
    <name evidence="7" type="primary">nfo</name>
    <name evidence="9" type="ORF">FC56_GL000497</name>
</gene>
<dbReference type="InterPro" id="IPR013022">
    <property type="entry name" value="Xyl_isomerase-like_TIM-brl"/>
</dbReference>
<feature type="binding site" evidence="7">
    <location>
        <position position="262"/>
    </location>
    <ligand>
        <name>Zn(2+)</name>
        <dbReference type="ChEBI" id="CHEBI:29105"/>
        <label>2</label>
    </ligand>
</feature>
<dbReference type="EMBL" id="AYZR01000008">
    <property type="protein sequence ID" value="KRM93779.1"/>
    <property type="molecule type" value="Genomic_DNA"/>
</dbReference>
<feature type="binding site" evidence="7">
    <location>
        <position position="230"/>
    </location>
    <ligand>
        <name>Zn(2+)</name>
        <dbReference type="ChEBI" id="CHEBI:29105"/>
        <label>3</label>
    </ligand>
</feature>
<dbReference type="PROSITE" id="PS00729">
    <property type="entry name" value="AP_NUCLEASE_F2_1"/>
    <property type="match status" value="1"/>
</dbReference>
<accession>A0A0R2D2B3</accession>
<comment type="cofactor">
    <cofactor evidence="7">
        <name>Zn(2+)</name>
        <dbReference type="ChEBI" id="CHEBI:29105"/>
    </cofactor>
    <text evidence="7">Binds 3 Zn(2+) ions.</text>
</comment>
<evidence type="ECO:0000256" key="2">
    <source>
        <dbReference type="ARBA" id="ARBA00022723"/>
    </source>
</evidence>
<dbReference type="SUPFAM" id="SSF51658">
    <property type="entry name" value="Xylose isomerase-like"/>
    <property type="match status" value="1"/>
</dbReference>
<dbReference type="NCBIfam" id="NF002196">
    <property type="entry name" value="PRK01060.1-1"/>
    <property type="match status" value="1"/>
</dbReference>
<dbReference type="GO" id="GO:0008270">
    <property type="term" value="F:zinc ion binding"/>
    <property type="evidence" value="ECO:0007669"/>
    <property type="project" value="UniProtKB-UniRule"/>
</dbReference>
<dbReference type="CDD" id="cd00019">
    <property type="entry name" value="AP2Ec"/>
    <property type="match status" value="1"/>
</dbReference>
<comment type="similarity">
    <text evidence="1 7">Belongs to the AP endonuclease 2 family.</text>
</comment>
<feature type="binding site" evidence="7">
    <location>
        <position position="113"/>
    </location>
    <ligand>
        <name>Zn(2+)</name>
        <dbReference type="ChEBI" id="CHEBI:29105"/>
        <label>1</label>
    </ligand>
</feature>
<organism evidence="9 10">
    <name type="scientific">Lentilactobacillus senioris DSM 24302 = JCM 17472</name>
    <dbReference type="NCBI Taxonomy" id="1423802"/>
    <lineage>
        <taxon>Bacteria</taxon>
        <taxon>Bacillati</taxon>
        <taxon>Bacillota</taxon>
        <taxon>Bacilli</taxon>
        <taxon>Lactobacillales</taxon>
        <taxon>Lactobacillaceae</taxon>
        <taxon>Lentilactobacillus</taxon>
    </lineage>
</organism>
<dbReference type="AlphaFoldDB" id="A0A0R2D2B3"/>
<keyword evidence="5 7" id="KW-0862">Zinc</keyword>
<evidence type="ECO:0000256" key="6">
    <source>
        <dbReference type="ARBA" id="ARBA00023204"/>
    </source>
</evidence>
<dbReference type="GO" id="GO:0003677">
    <property type="term" value="F:DNA binding"/>
    <property type="evidence" value="ECO:0007669"/>
    <property type="project" value="InterPro"/>
</dbReference>
<evidence type="ECO:0000259" key="8">
    <source>
        <dbReference type="Pfam" id="PF01261"/>
    </source>
</evidence>
<protein>
    <recommendedName>
        <fullName evidence="7">Probable endonuclease 4</fullName>
        <ecNumber evidence="7">3.1.21.2</ecNumber>
    </recommendedName>
    <alternativeName>
        <fullName evidence="7">Endodeoxyribonuclease IV</fullName>
    </alternativeName>
    <alternativeName>
        <fullName evidence="7">Endonuclease IV</fullName>
    </alternativeName>
</protein>
<keyword evidence="2 7" id="KW-0479">Metal-binding</keyword>
<keyword evidence="6 7" id="KW-0234">DNA repair</keyword>
<dbReference type="GO" id="GO:0008081">
    <property type="term" value="F:phosphoric diester hydrolase activity"/>
    <property type="evidence" value="ECO:0007669"/>
    <property type="project" value="TreeGrafter"/>
</dbReference>
<comment type="catalytic activity">
    <reaction evidence="7">
        <text>Endonucleolytic cleavage to 5'-phosphooligonucleotide end-products.</text>
        <dbReference type="EC" id="3.1.21.2"/>
    </reaction>
</comment>
<dbReference type="HAMAP" id="MF_00152">
    <property type="entry name" value="Nfo"/>
    <property type="match status" value="1"/>
</dbReference>
<reference evidence="9 10" key="1">
    <citation type="journal article" date="2015" name="Genome Announc.">
        <title>Expanding the biotechnology potential of lactobacilli through comparative genomics of 213 strains and associated genera.</title>
        <authorList>
            <person name="Sun Z."/>
            <person name="Harris H.M."/>
            <person name="McCann A."/>
            <person name="Guo C."/>
            <person name="Argimon S."/>
            <person name="Zhang W."/>
            <person name="Yang X."/>
            <person name="Jeffery I.B."/>
            <person name="Cooney J.C."/>
            <person name="Kagawa T.F."/>
            <person name="Liu W."/>
            <person name="Song Y."/>
            <person name="Salvetti E."/>
            <person name="Wrobel A."/>
            <person name="Rasinkangas P."/>
            <person name="Parkhill J."/>
            <person name="Rea M.C."/>
            <person name="O'Sullivan O."/>
            <person name="Ritari J."/>
            <person name="Douillard F.P."/>
            <person name="Paul Ross R."/>
            <person name="Yang R."/>
            <person name="Briner A.E."/>
            <person name="Felis G.E."/>
            <person name="de Vos W.M."/>
            <person name="Barrangou R."/>
            <person name="Klaenhammer T.R."/>
            <person name="Caufield P.W."/>
            <person name="Cui Y."/>
            <person name="Zhang H."/>
            <person name="O'Toole P.W."/>
        </authorList>
    </citation>
    <scope>NUCLEOTIDE SEQUENCE [LARGE SCALE GENOMIC DNA]</scope>
    <source>
        <strain evidence="9 10">DSM 24302</strain>
    </source>
</reference>
<dbReference type="FunFam" id="3.20.20.150:FF:000001">
    <property type="entry name" value="Probable endonuclease 4"/>
    <property type="match status" value="1"/>
</dbReference>
<keyword evidence="10" id="KW-1185">Reference proteome</keyword>
<comment type="caution">
    <text evidence="9">The sequence shown here is derived from an EMBL/GenBank/DDBJ whole genome shotgun (WGS) entry which is preliminary data.</text>
</comment>
<dbReference type="Pfam" id="PF01261">
    <property type="entry name" value="AP_endonuc_2"/>
    <property type="match status" value="1"/>
</dbReference>
<evidence type="ECO:0000256" key="5">
    <source>
        <dbReference type="ARBA" id="ARBA00022833"/>
    </source>
</evidence>
<evidence type="ECO:0000313" key="10">
    <source>
        <dbReference type="Proteomes" id="UP000051256"/>
    </source>
</evidence>
<evidence type="ECO:0000256" key="3">
    <source>
        <dbReference type="ARBA" id="ARBA00022763"/>
    </source>
</evidence>
<dbReference type="InterPro" id="IPR018246">
    <property type="entry name" value="AP_endonuc_F2_Zn_BS"/>
</dbReference>
<feature type="binding site" evidence="7">
    <location>
        <position position="185"/>
    </location>
    <ligand>
        <name>Zn(2+)</name>
        <dbReference type="ChEBI" id="CHEBI:29105"/>
        <label>3</label>
    </ligand>
</feature>
<name>A0A0R2D2B3_9LACO</name>
<evidence type="ECO:0000256" key="4">
    <source>
        <dbReference type="ARBA" id="ARBA00022801"/>
    </source>
</evidence>
<dbReference type="PROSITE" id="PS51432">
    <property type="entry name" value="AP_NUCLEASE_F2_4"/>
    <property type="match status" value="1"/>
</dbReference>
<evidence type="ECO:0000313" key="9">
    <source>
        <dbReference type="EMBL" id="KRM93779.1"/>
    </source>
</evidence>
<feature type="binding site" evidence="7">
    <location>
        <position position="217"/>
    </location>
    <ligand>
        <name>Zn(2+)</name>
        <dbReference type="ChEBI" id="CHEBI:29105"/>
        <label>2</label>
    </ligand>
</feature>
<keyword evidence="4 7" id="KW-0378">Hydrolase</keyword>
<keyword evidence="7 9" id="KW-0255">Endonuclease</keyword>
<dbReference type="GO" id="GO:0003906">
    <property type="term" value="F:DNA-(apurinic or apyrimidinic site) endonuclease activity"/>
    <property type="evidence" value="ECO:0007669"/>
    <property type="project" value="TreeGrafter"/>
</dbReference>
<dbReference type="PATRIC" id="fig|1423802.4.peg.507"/>
<feature type="binding site" evidence="7">
    <location>
        <position position="182"/>
    </location>
    <ligand>
        <name>Zn(2+)</name>
        <dbReference type="ChEBI" id="CHEBI:29105"/>
        <label>2</label>
    </ligand>
</feature>
<evidence type="ECO:0000256" key="7">
    <source>
        <dbReference type="HAMAP-Rule" id="MF_00152"/>
    </source>
</evidence>